<dbReference type="Proteomes" id="UP000789738">
    <property type="component" value="Unassembled WGS sequence"/>
</dbReference>
<gene>
    <name evidence="1" type="ORF">CNEO_40878</name>
</gene>
<evidence type="ECO:0000313" key="1">
    <source>
        <dbReference type="EMBL" id="CAG9703959.1"/>
    </source>
</evidence>
<dbReference type="Pfam" id="PF17989">
    <property type="entry name" value="ALP_N"/>
    <property type="match status" value="1"/>
</dbReference>
<dbReference type="SUPFAM" id="SSF53067">
    <property type="entry name" value="Actin-like ATPase domain"/>
    <property type="match status" value="2"/>
</dbReference>
<dbReference type="RefSeq" id="WP_210888102.1">
    <property type="nucleotide sequence ID" value="NZ_CAKJVE010000004.1"/>
</dbReference>
<comment type="caution">
    <text evidence="1">The sequence shown here is derived from an EMBL/GenBank/DDBJ whole genome shotgun (WGS) entry which is preliminary data.</text>
</comment>
<organism evidence="1 2">
    <name type="scientific">Clostridium neonatale</name>
    <dbReference type="NCBI Taxonomy" id="137838"/>
    <lineage>
        <taxon>Bacteria</taxon>
        <taxon>Bacillati</taxon>
        <taxon>Bacillota</taxon>
        <taxon>Clostridia</taxon>
        <taxon>Eubacteriales</taxon>
        <taxon>Clostridiaceae</taxon>
        <taxon>Clostridium</taxon>
    </lineage>
</organism>
<reference evidence="1" key="1">
    <citation type="submission" date="2021-10" db="EMBL/GenBank/DDBJ databases">
        <authorList>
            <person name="Mesa V."/>
        </authorList>
    </citation>
    <scope>NUCLEOTIDE SEQUENCE</scope>
    <source>
        <strain evidence="1">CC3_PB</strain>
    </source>
</reference>
<evidence type="ECO:0000313" key="2">
    <source>
        <dbReference type="Proteomes" id="UP000789738"/>
    </source>
</evidence>
<dbReference type="InterPro" id="IPR043129">
    <property type="entry name" value="ATPase_NBD"/>
</dbReference>
<name>A0AA86MMH1_9CLOT</name>
<dbReference type="Gene3D" id="3.30.420.40">
    <property type="match status" value="2"/>
</dbReference>
<dbReference type="AlphaFoldDB" id="A0AA86MMH1"/>
<sequence>MITVLDLGNNNVKGINDKGTLINFRSNLSKSYESYPDGFNYILLDGEYTYFEKGIFSKEYIKTNKDYKAQLLYGIAKLYPNEDKVETNLTLLLPLSEMQHKSKYGTDLTNKQFKFTVRATKKKDMIVNIKNVFVVPEGYASYSLVDEKIKAGNVLIIDIGGRTTNVVAMDYGKAQILETYKIGILDFYLKLKNLNADKQYKLEDIEKAIERKDIKVSQKDLANFMNDILNEISLAVNINHYKVFFTGGGSIVLKDIIKNILPEQCVLLDDPLYSNVKGALVFSKQYWSSENNG</sequence>
<proteinExistence type="predicted"/>
<dbReference type="CDD" id="cd10227">
    <property type="entry name" value="ASKHA_NBD_ParM-like"/>
    <property type="match status" value="1"/>
</dbReference>
<protein>
    <submittedName>
        <fullName evidence="1">StbA protein</fullName>
    </submittedName>
</protein>
<accession>A0AA86MMH1</accession>
<dbReference type="InterPro" id="IPR040607">
    <property type="entry name" value="ALP_N"/>
</dbReference>
<dbReference type="EMBL" id="CAKJVE010000004">
    <property type="protein sequence ID" value="CAG9703959.1"/>
    <property type="molecule type" value="Genomic_DNA"/>
</dbReference>